<evidence type="ECO:0000256" key="6">
    <source>
        <dbReference type="RuleBase" id="RU004466"/>
    </source>
</evidence>
<dbReference type="GO" id="GO:0004659">
    <property type="term" value="F:prenyltransferase activity"/>
    <property type="evidence" value="ECO:0007669"/>
    <property type="project" value="InterPro"/>
</dbReference>
<dbReference type="Proteomes" id="UP000422989">
    <property type="component" value="Chromosome"/>
</dbReference>
<dbReference type="InterPro" id="IPR033749">
    <property type="entry name" value="Polyprenyl_synt_CS"/>
</dbReference>
<protein>
    <submittedName>
        <fullName evidence="7">Polyprenyl synthetase family protein</fullName>
    </submittedName>
</protein>
<dbReference type="KEGG" id="moj:D7D94_09410"/>
<dbReference type="PANTHER" id="PTHR12001">
    <property type="entry name" value="GERANYLGERANYL PYROPHOSPHATE SYNTHASE"/>
    <property type="match status" value="1"/>
</dbReference>
<evidence type="ECO:0000256" key="3">
    <source>
        <dbReference type="ARBA" id="ARBA00022679"/>
    </source>
</evidence>
<keyword evidence="3 6" id="KW-0808">Transferase</keyword>
<dbReference type="InterPro" id="IPR000092">
    <property type="entry name" value="Polyprenyl_synt"/>
</dbReference>
<accession>A0A6I6E156</accession>
<dbReference type="GO" id="GO:0046872">
    <property type="term" value="F:metal ion binding"/>
    <property type="evidence" value="ECO:0007669"/>
    <property type="project" value="UniProtKB-KW"/>
</dbReference>
<evidence type="ECO:0000313" key="8">
    <source>
        <dbReference type="Proteomes" id="UP000422989"/>
    </source>
</evidence>
<gene>
    <name evidence="7" type="ORF">D7D94_09410</name>
</gene>
<dbReference type="InterPro" id="IPR008949">
    <property type="entry name" value="Isoprenoid_synthase_dom_sf"/>
</dbReference>
<keyword evidence="5" id="KW-0460">Magnesium</keyword>
<organism evidence="7 8">
    <name type="scientific">Microbacterium oryzae</name>
    <dbReference type="NCBI Taxonomy" id="743009"/>
    <lineage>
        <taxon>Bacteria</taxon>
        <taxon>Bacillati</taxon>
        <taxon>Actinomycetota</taxon>
        <taxon>Actinomycetes</taxon>
        <taxon>Micrococcales</taxon>
        <taxon>Microbacteriaceae</taxon>
        <taxon>Microbacterium</taxon>
    </lineage>
</organism>
<reference evidence="7 8" key="1">
    <citation type="submission" date="2018-09" db="EMBL/GenBank/DDBJ databases">
        <title>Whole genome sequencing of Microbacterium oryzae strain MB-10T.</title>
        <authorList>
            <person name="Das S.K."/>
        </authorList>
    </citation>
    <scope>NUCLEOTIDE SEQUENCE [LARGE SCALE GENOMIC DNA]</scope>
    <source>
        <strain evidence="7 8">MB-10</strain>
    </source>
</reference>
<keyword evidence="8" id="KW-1185">Reference proteome</keyword>
<proteinExistence type="inferred from homology"/>
<sequence>MMTSDTMAHDALSAMLQTFFAERQARAEELGPAYAALWQRMAEAVRGGKRLRPRLVLTAHAELGGIDEAAAHTAAAAFELLHTALLFHDDLLDGDLVRRGRPNLAGTFAAEAMDAGASADAATAWGQASGLLAGDLLLSAVHALVARIESPARVAVHEIIDDCLFLTSAGEHADIGFAHGTMPADAADIVRMMEQKTASYSFAAPLRAGAALAGAGPLVDASLQRIGTQMGFLYQLRDDVLGVFGVEARTGKTALGDLREGKRTLLIAFAEDQAAWREVRHLFGRRSLEEEGAALLRSALVASGAAAEIERVIAEQCAITRAEIAEAPLPDGLREELDALAVRCAERDA</sequence>
<dbReference type="SUPFAM" id="SSF48576">
    <property type="entry name" value="Terpenoid synthases"/>
    <property type="match status" value="1"/>
</dbReference>
<dbReference type="PANTHER" id="PTHR12001:SF85">
    <property type="entry name" value="SHORT CHAIN ISOPRENYL DIPHOSPHATE SYNTHASE"/>
    <property type="match status" value="1"/>
</dbReference>
<evidence type="ECO:0000256" key="5">
    <source>
        <dbReference type="ARBA" id="ARBA00022842"/>
    </source>
</evidence>
<name>A0A6I6E156_9MICO</name>
<evidence type="ECO:0000313" key="7">
    <source>
        <dbReference type="EMBL" id="QGU27854.1"/>
    </source>
</evidence>
<dbReference type="OrthoDB" id="4497239at2"/>
<dbReference type="EMBL" id="CP032550">
    <property type="protein sequence ID" value="QGU27854.1"/>
    <property type="molecule type" value="Genomic_DNA"/>
</dbReference>
<dbReference type="SFLD" id="SFLDS00005">
    <property type="entry name" value="Isoprenoid_Synthase_Type_I"/>
    <property type="match status" value="1"/>
</dbReference>
<evidence type="ECO:0000256" key="1">
    <source>
        <dbReference type="ARBA" id="ARBA00001946"/>
    </source>
</evidence>
<dbReference type="GO" id="GO:0008299">
    <property type="term" value="P:isoprenoid biosynthetic process"/>
    <property type="evidence" value="ECO:0007669"/>
    <property type="project" value="InterPro"/>
</dbReference>
<dbReference type="AlphaFoldDB" id="A0A6I6E156"/>
<dbReference type="Pfam" id="PF00348">
    <property type="entry name" value="polyprenyl_synt"/>
    <property type="match status" value="1"/>
</dbReference>
<comment type="similarity">
    <text evidence="2 6">Belongs to the FPP/GGPP synthase family.</text>
</comment>
<keyword evidence="4" id="KW-0479">Metal-binding</keyword>
<evidence type="ECO:0000256" key="4">
    <source>
        <dbReference type="ARBA" id="ARBA00022723"/>
    </source>
</evidence>
<evidence type="ECO:0000256" key="2">
    <source>
        <dbReference type="ARBA" id="ARBA00006706"/>
    </source>
</evidence>
<comment type="cofactor">
    <cofactor evidence="1">
        <name>Mg(2+)</name>
        <dbReference type="ChEBI" id="CHEBI:18420"/>
    </cofactor>
</comment>
<dbReference type="PROSITE" id="PS00444">
    <property type="entry name" value="POLYPRENYL_SYNTHASE_2"/>
    <property type="match status" value="1"/>
</dbReference>
<dbReference type="Gene3D" id="1.10.600.10">
    <property type="entry name" value="Farnesyl Diphosphate Synthase"/>
    <property type="match status" value="1"/>
</dbReference>